<evidence type="ECO:0000256" key="8">
    <source>
        <dbReference type="ARBA" id="ARBA00023242"/>
    </source>
</evidence>
<keyword evidence="8" id="KW-0539">Nucleus</keyword>
<dbReference type="EMBL" id="JAXCGZ010005727">
    <property type="protein sequence ID" value="KAK7081007.1"/>
    <property type="molecule type" value="Genomic_DNA"/>
</dbReference>
<dbReference type="AlphaFoldDB" id="A0AAN9AE30"/>
<protein>
    <recommendedName>
        <fullName evidence="3">H/ACA ribonucleoprotein complex non-core subunit NAF1</fullName>
    </recommendedName>
</protein>
<feature type="compositionally biased region" description="Polar residues" evidence="9">
    <location>
        <begin position="533"/>
        <end position="543"/>
    </location>
</feature>
<feature type="compositionally biased region" description="Basic and acidic residues" evidence="9">
    <location>
        <begin position="594"/>
        <end position="608"/>
    </location>
</feature>
<dbReference type="GO" id="GO:0005732">
    <property type="term" value="C:sno(s)RNA-containing ribonucleoprotein complex"/>
    <property type="evidence" value="ECO:0007669"/>
    <property type="project" value="InterPro"/>
</dbReference>
<dbReference type="GO" id="GO:0043489">
    <property type="term" value="P:RNA stabilization"/>
    <property type="evidence" value="ECO:0007669"/>
    <property type="project" value="UniProtKB-ARBA"/>
</dbReference>
<dbReference type="GO" id="GO:0005634">
    <property type="term" value="C:nucleus"/>
    <property type="evidence" value="ECO:0007669"/>
    <property type="project" value="UniProtKB-SubCell"/>
</dbReference>
<dbReference type="GO" id="GO:0003723">
    <property type="term" value="F:RNA binding"/>
    <property type="evidence" value="ECO:0007669"/>
    <property type="project" value="UniProtKB-KW"/>
</dbReference>
<evidence type="ECO:0000256" key="5">
    <source>
        <dbReference type="ARBA" id="ARBA00022552"/>
    </source>
</evidence>
<evidence type="ECO:0000313" key="11">
    <source>
        <dbReference type="Proteomes" id="UP001381693"/>
    </source>
</evidence>
<feature type="compositionally biased region" description="Low complexity" evidence="9">
    <location>
        <begin position="323"/>
        <end position="337"/>
    </location>
</feature>
<evidence type="ECO:0000313" key="10">
    <source>
        <dbReference type="EMBL" id="KAK7081007.1"/>
    </source>
</evidence>
<feature type="region of interest" description="Disordered" evidence="9">
    <location>
        <begin position="715"/>
        <end position="880"/>
    </location>
</feature>
<comment type="subcellular location">
    <subcellularLocation>
        <location evidence="1">Nucleus</location>
    </subcellularLocation>
</comment>
<keyword evidence="7" id="KW-0694">RNA-binding</keyword>
<feature type="region of interest" description="Disordered" evidence="9">
    <location>
        <begin position="235"/>
        <end position="255"/>
    </location>
</feature>
<evidence type="ECO:0000256" key="7">
    <source>
        <dbReference type="ARBA" id="ARBA00022884"/>
    </source>
</evidence>
<dbReference type="SUPFAM" id="SSF50447">
    <property type="entry name" value="Translation proteins"/>
    <property type="match status" value="1"/>
</dbReference>
<gene>
    <name evidence="10" type="primary">NAF1</name>
    <name evidence="10" type="ORF">SK128_007702</name>
</gene>
<feature type="compositionally biased region" description="Polar residues" evidence="9">
    <location>
        <begin position="173"/>
        <end position="182"/>
    </location>
</feature>
<evidence type="ECO:0000256" key="9">
    <source>
        <dbReference type="SAM" id="MobiDB-lite"/>
    </source>
</evidence>
<keyword evidence="11" id="KW-1185">Reference proteome</keyword>
<dbReference type="InterPro" id="IPR009000">
    <property type="entry name" value="Transl_B-barrel_sf"/>
</dbReference>
<feature type="compositionally biased region" description="Polar residues" evidence="9">
    <location>
        <begin position="786"/>
        <end position="815"/>
    </location>
</feature>
<evidence type="ECO:0000256" key="6">
    <source>
        <dbReference type="ARBA" id="ARBA00022553"/>
    </source>
</evidence>
<organism evidence="10 11">
    <name type="scientific">Halocaridina rubra</name>
    <name type="common">Hawaiian red shrimp</name>
    <dbReference type="NCBI Taxonomy" id="373956"/>
    <lineage>
        <taxon>Eukaryota</taxon>
        <taxon>Metazoa</taxon>
        <taxon>Ecdysozoa</taxon>
        <taxon>Arthropoda</taxon>
        <taxon>Crustacea</taxon>
        <taxon>Multicrustacea</taxon>
        <taxon>Malacostraca</taxon>
        <taxon>Eumalacostraca</taxon>
        <taxon>Eucarida</taxon>
        <taxon>Decapoda</taxon>
        <taxon>Pleocyemata</taxon>
        <taxon>Caridea</taxon>
        <taxon>Atyoidea</taxon>
        <taxon>Atyidae</taxon>
        <taxon>Halocaridina</taxon>
    </lineage>
</organism>
<evidence type="ECO:0000256" key="4">
    <source>
        <dbReference type="ARBA" id="ARBA00022517"/>
    </source>
</evidence>
<feature type="compositionally biased region" description="Polar residues" evidence="9">
    <location>
        <begin position="149"/>
        <end position="158"/>
    </location>
</feature>
<dbReference type="PANTHER" id="PTHR31633:SF1">
    <property type="entry name" value="H_ACA RIBONUCLEOPROTEIN COMPLEX NON-CORE SUBUNIT NAF1"/>
    <property type="match status" value="1"/>
</dbReference>
<feature type="compositionally biased region" description="Pro residues" evidence="9">
    <location>
        <begin position="816"/>
        <end position="855"/>
    </location>
</feature>
<dbReference type="Proteomes" id="UP001381693">
    <property type="component" value="Unassembled WGS sequence"/>
</dbReference>
<keyword evidence="10" id="KW-0687">Ribonucleoprotein</keyword>
<name>A0AAN9AE30_HALRR</name>
<dbReference type="GO" id="GO:0000493">
    <property type="term" value="P:box H/ACA snoRNP assembly"/>
    <property type="evidence" value="ECO:0007669"/>
    <property type="project" value="InterPro"/>
</dbReference>
<dbReference type="GO" id="GO:0001522">
    <property type="term" value="P:pseudouridine synthesis"/>
    <property type="evidence" value="ECO:0007669"/>
    <property type="project" value="InterPro"/>
</dbReference>
<feature type="region of interest" description="Disordered" evidence="9">
    <location>
        <begin position="311"/>
        <end position="379"/>
    </location>
</feature>
<dbReference type="FunFam" id="2.40.10.230:FF:000002">
    <property type="entry name" value="H/ACA ribonucleoprotein complex non-core subunit NAF1"/>
    <property type="match status" value="1"/>
</dbReference>
<feature type="compositionally biased region" description="Basic and acidic residues" evidence="9">
    <location>
        <begin position="351"/>
        <end position="366"/>
    </location>
</feature>
<reference evidence="10 11" key="1">
    <citation type="submission" date="2023-11" db="EMBL/GenBank/DDBJ databases">
        <title>Halocaridina rubra genome assembly.</title>
        <authorList>
            <person name="Smith C."/>
        </authorList>
    </citation>
    <scope>NUCLEOTIDE SEQUENCE [LARGE SCALE GENOMIC DNA]</scope>
    <source>
        <strain evidence="10">EP-1</strain>
        <tissue evidence="10">Whole</tissue>
    </source>
</reference>
<dbReference type="InterPro" id="IPR007504">
    <property type="entry name" value="H/ACA_rnp_Gar1/Naf1"/>
</dbReference>
<sequence length="880" mass="96853">MDFANEESTVNKLSKNISVIDQLNSSEQPHNQSSSRLTCEELIGNGRHDDRSESQNVVDSTTACQTANISSSRSQKNFMSTVEGENPELCGSEINSLCNIENNRGNVNTENTNYLQSLTVKISGLTEDGSSSQNNVLPTYERLHETGFLQPSESSLESVDNGIKEETSDDQNRNPQSTCNTGLLETNSYRVEIQNTPLKREENDEIVIKSTASSTSLNHLAKKTITTCSPSKGLSSIVEYGTSSSENEEDSEDSELRDAVLVQPVPGDPIEMLIDKGLEEDVVIIPTAKAVKTPLLVDIVSDEYRDVVASCSSTEDSEDDSDSFLSLTSSHSSLTSDSESHNSENISLAVVKKEPQDGSHQLEKKEPKNKKKNSMLTKGELSLDDLPPIEDLKISVSESLSQVVGYIHKIVDRQVVVQSLRGVPPVDLDSVLFLENGKRALGHIFDVFGPVHEPLYVVRFNSSDHVKEHGVVEGDQVFYAPNTEYTSLIDINMLMKIKGSDASGLTGNELSPSEMTDFSDDEEEAKAKCHTLQNKYESSSNEFQPKKKRLRPKAYGRDNRGRGVCQMRNPFSERGLKSMPSYHRQHSASLQPRFDFRGEPGPSHPEHKTSKHMANSLRSRNVDFDSRPYSPYTSYDTNYKSGQFSHMSNTWFQPPKSEYNGGPPLFPNHFSFSSPQSFPVHSSVVHKTESQVPPFPSHFMNSALPSHTVENFRNTRPLQPSSPVFSPNTPSHRNGFQNALISPTPPPPPSPSFSHLPGCQTMGPTSSVGHSFPTVDRSVNRGWGLPTSQPSSIPQLSAFSNTQTPYLPSTSIPSFSQPPPSYLQTPPPPLHFQSPPPPLPSELFHPPPPPPPPHAVPLVNTSVPPPHVAPDSYTGPCQKF</sequence>
<keyword evidence="5" id="KW-0698">rRNA processing</keyword>
<dbReference type="Pfam" id="PF04410">
    <property type="entry name" value="Gar1"/>
    <property type="match status" value="1"/>
</dbReference>
<evidence type="ECO:0000256" key="2">
    <source>
        <dbReference type="ARBA" id="ARBA00009801"/>
    </source>
</evidence>
<evidence type="ECO:0000256" key="1">
    <source>
        <dbReference type="ARBA" id="ARBA00004123"/>
    </source>
</evidence>
<feature type="region of interest" description="Disordered" evidence="9">
    <location>
        <begin position="533"/>
        <end position="617"/>
    </location>
</feature>
<evidence type="ECO:0000256" key="3">
    <source>
        <dbReference type="ARBA" id="ARBA00021438"/>
    </source>
</evidence>
<dbReference type="Gene3D" id="2.40.10.230">
    <property type="entry name" value="Probable tRNA pseudouridine synthase domain"/>
    <property type="match status" value="1"/>
</dbReference>
<keyword evidence="6" id="KW-0597">Phosphoprotein</keyword>
<feature type="region of interest" description="Disordered" evidence="9">
    <location>
        <begin position="148"/>
        <end position="182"/>
    </location>
</feature>
<feature type="compositionally biased region" description="Acidic residues" evidence="9">
    <location>
        <begin position="246"/>
        <end position="255"/>
    </location>
</feature>
<comment type="similarity">
    <text evidence="2">Belongs to the NAF1 family.</text>
</comment>
<dbReference type="InterPro" id="IPR038664">
    <property type="entry name" value="Gar1/Naf1_Cbf5-bd_sf"/>
</dbReference>
<proteinExistence type="inferred from homology"/>
<keyword evidence="4" id="KW-0690">Ribosome biogenesis</keyword>
<dbReference type="GO" id="GO:0006364">
    <property type="term" value="P:rRNA processing"/>
    <property type="evidence" value="ECO:0007669"/>
    <property type="project" value="UniProtKB-KW"/>
</dbReference>
<feature type="compositionally biased region" description="Polar residues" evidence="9">
    <location>
        <begin position="715"/>
        <end position="741"/>
    </location>
</feature>
<feature type="compositionally biased region" description="Basic and acidic residues" evidence="9">
    <location>
        <begin position="162"/>
        <end position="172"/>
    </location>
</feature>
<comment type="caution">
    <text evidence="10">The sequence shown here is derived from an EMBL/GenBank/DDBJ whole genome shotgun (WGS) entry which is preliminary data.</text>
</comment>
<dbReference type="PANTHER" id="PTHR31633">
    <property type="entry name" value="H/ACA RIBONUCLEOPROTEIN COMPLEX NON-CORE SUBUNIT NAF1"/>
    <property type="match status" value="1"/>
</dbReference>
<accession>A0AAN9AE30</accession>
<dbReference type="InterPro" id="IPR040309">
    <property type="entry name" value="Naf1"/>
</dbReference>